<dbReference type="EMBL" id="JACNIG010000293">
    <property type="protein sequence ID" value="MBC8433363.1"/>
    <property type="molecule type" value="Genomic_DNA"/>
</dbReference>
<feature type="domain" description="NTP pyrophosphohydrolase MazG-like" evidence="5">
    <location>
        <begin position="25"/>
        <end position="98"/>
    </location>
</feature>
<dbReference type="CDD" id="cd11529">
    <property type="entry name" value="NTP-PPase_MazG_Cterm"/>
    <property type="match status" value="1"/>
</dbReference>
<protein>
    <recommendedName>
        <fullName evidence="4">Nucleoside triphosphate pyrophosphohydrolase</fullName>
        <ecNumber evidence="3">3.6.1.8</ecNumber>
    </recommendedName>
</protein>
<gene>
    <name evidence="6" type="primary">mazG</name>
    <name evidence="6" type="ORF">H8D96_15740</name>
</gene>
<dbReference type="GO" id="GO:0046052">
    <property type="term" value="P:UTP catabolic process"/>
    <property type="evidence" value="ECO:0007669"/>
    <property type="project" value="TreeGrafter"/>
</dbReference>
<dbReference type="GO" id="GO:0006203">
    <property type="term" value="P:dGTP catabolic process"/>
    <property type="evidence" value="ECO:0007669"/>
    <property type="project" value="TreeGrafter"/>
</dbReference>
<dbReference type="GO" id="GO:0046061">
    <property type="term" value="P:dATP catabolic process"/>
    <property type="evidence" value="ECO:0007669"/>
    <property type="project" value="TreeGrafter"/>
</dbReference>
<proteinExistence type="inferred from homology"/>
<comment type="caution">
    <text evidence="6">The sequence shown here is derived from an EMBL/GenBank/DDBJ whole genome shotgun (WGS) entry which is preliminary data.</text>
</comment>
<dbReference type="InterPro" id="IPR048015">
    <property type="entry name" value="NTP-PPase_MazG-like_N"/>
</dbReference>
<dbReference type="GO" id="GO:0046076">
    <property type="term" value="P:dTTP catabolic process"/>
    <property type="evidence" value="ECO:0007669"/>
    <property type="project" value="TreeGrafter"/>
</dbReference>
<sequence length="262" mass="30139">MGIDAVLKLIETLRGEDGCPWDKQQTPRTLAVYLTEEVYELIDAIESGNPDDVCEELGDVLFHIIFIAHLYREMGHFDIKDVAAVNTEKMIRRHPHVFGSSKVAGTEEVREQWHKIKIKEKNNDLKTSMLDSIPATLPALMRAYRISERAAKTGFDWNDIAGVIQKVEEEWAEFKSALTEERQSGENREQTDLEFGDVLFTLVNVARFAHIHPETALTGSTKKFEKRFKHMEKVILENRQNIESVSQEEKEKLWEEAKEILG</sequence>
<dbReference type="GO" id="GO:0006950">
    <property type="term" value="P:response to stress"/>
    <property type="evidence" value="ECO:0007669"/>
    <property type="project" value="UniProtKB-ARBA"/>
</dbReference>
<reference evidence="6 7" key="1">
    <citation type="submission" date="2020-08" db="EMBL/GenBank/DDBJ databases">
        <title>Bridging the membrane lipid divide: bacteria of the FCB group superphylum have the potential to synthesize archaeal ether lipids.</title>
        <authorList>
            <person name="Villanueva L."/>
            <person name="Von Meijenfeldt F.A.B."/>
            <person name="Westbye A.B."/>
            <person name="Yadav S."/>
            <person name="Hopmans E.C."/>
            <person name="Dutilh B.E."/>
            <person name="Sinninghe Damste J.S."/>
        </authorList>
    </citation>
    <scope>NUCLEOTIDE SEQUENCE [LARGE SCALE GENOMIC DNA]</scope>
    <source>
        <strain evidence="6">NIOZ-UU17</strain>
    </source>
</reference>
<dbReference type="Gene3D" id="1.10.287.1080">
    <property type="entry name" value="MazG-like"/>
    <property type="match status" value="2"/>
</dbReference>
<dbReference type="PANTHER" id="PTHR30522">
    <property type="entry name" value="NUCLEOSIDE TRIPHOSPHATE PYROPHOSPHOHYDROLASE"/>
    <property type="match status" value="1"/>
</dbReference>
<dbReference type="AlphaFoldDB" id="A0A8J6NVL0"/>
<evidence type="ECO:0000256" key="1">
    <source>
        <dbReference type="ARBA" id="ARBA00052141"/>
    </source>
</evidence>
<dbReference type="Pfam" id="PF03819">
    <property type="entry name" value="MazG"/>
    <property type="match status" value="2"/>
</dbReference>
<dbReference type="NCBIfam" id="TIGR00444">
    <property type="entry name" value="mazG"/>
    <property type="match status" value="1"/>
</dbReference>
<evidence type="ECO:0000256" key="3">
    <source>
        <dbReference type="ARBA" id="ARBA00066372"/>
    </source>
</evidence>
<keyword evidence="6" id="KW-0378">Hydrolase</keyword>
<dbReference type="GO" id="GO:0047693">
    <property type="term" value="F:ATP diphosphatase activity"/>
    <property type="evidence" value="ECO:0007669"/>
    <property type="project" value="UniProtKB-EC"/>
</dbReference>
<evidence type="ECO:0000256" key="4">
    <source>
        <dbReference type="ARBA" id="ARBA00074799"/>
    </source>
</evidence>
<dbReference type="SUPFAM" id="SSF101386">
    <property type="entry name" value="all-alpha NTP pyrophosphatases"/>
    <property type="match status" value="2"/>
</dbReference>
<evidence type="ECO:0000259" key="5">
    <source>
        <dbReference type="Pfam" id="PF03819"/>
    </source>
</evidence>
<dbReference type="EC" id="3.6.1.8" evidence="3"/>
<comment type="catalytic activity">
    <reaction evidence="1">
        <text>ATP + H2O = AMP + diphosphate + H(+)</text>
        <dbReference type="Rhea" id="RHEA:14245"/>
        <dbReference type="ChEBI" id="CHEBI:15377"/>
        <dbReference type="ChEBI" id="CHEBI:15378"/>
        <dbReference type="ChEBI" id="CHEBI:30616"/>
        <dbReference type="ChEBI" id="CHEBI:33019"/>
        <dbReference type="ChEBI" id="CHEBI:456215"/>
        <dbReference type="EC" id="3.6.1.8"/>
    </reaction>
</comment>
<evidence type="ECO:0000313" key="7">
    <source>
        <dbReference type="Proteomes" id="UP000605201"/>
    </source>
</evidence>
<dbReference type="InterPro" id="IPR004518">
    <property type="entry name" value="MazG-like_dom"/>
</dbReference>
<dbReference type="InterPro" id="IPR011551">
    <property type="entry name" value="NTP_PyrPHydrolase_MazG"/>
</dbReference>
<feature type="domain" description="NTP pyrophosphohydrolase MazG-like" evidence="5">
    <location>
        <begin position="164"/>
        <end position="231"/>
    </location>
</feature>
<name>A0A8J6NVL0_9BACT</name>
<dbReference type="CDD" id="cd11528">
    <property type="entry name" value="NTP-PPase_MazG_Nterm"/>
    <property type="match status" value="1"/>
</dbReference>
<comment type="similarity">
    <text evidence="2">Belongs to the nucleoside triphosphate pyrophosphohydrolase family.</text>
</comment>
<evidence type="ECO:0000313" key="6">
    <source>
        <dbReference type="EMBL" id="MBC8433363.1"/>
    </source>
</evidence>
<dbReference type="Proteomes" id="UP000605201">
    <property type="component" value="Unassembled WGS sequence"/>
</dbReference>
<dbReference type="FunFam" id="1.10.287.1080:FF:000003">
    <property type="entry name" value="Nucleoside triphosphate pyrophosphohydrolase"/>
    <property type="match status" value="1"/>
</dbReference>
<dbReference type="InterPro" id="IPR048011">
    <property type="entry name" value="NTP-PPase_MazG-like_C"/>
</dbReference>
<dbReference type="PANTHER" id="PTHR30522:SF0">
    <property type="entry name" value="NUCLEOSIDE TRIPHOSPHATE PYROPHOSPHOHYDROLASE"/>
    <property type="match status" value="1"/>
</dbReference>
<organism evidence="6 7">
    <name type="scientific">Candidatus Desulfatibia vada</name>
    <dbReference type="NCBI Taxonomy" id="2841696"/>
    <lineage>
        <taxon>Bacteria</taxon>
        <taxon>Pseudomonadati</taxon>
        <taxon>Thermodesulfobacteriota</taxon>
        <taxon>Desulfobacteria</taxon>
        <taxon>Desulfobacterales</taxon>
        <taxon>Desulfobacterales incertae sedis</taxon>
        <taxon>Candidatus Desulfatibia</taxon>
    </lineage>
</organism>
<dbReference type="FunFam" id="1.10.287.1080:FF:000001">
    <property type="entry name" value="Nucleoside triphosphate pyrophosphohydrolase"/>
    <property type="match status" value="1"/>
</dbReference>
<dbReference type="GO" id="GO:0046081">
    <property type="term" value="P:dUTP catabolic process"/>
    <property type="evidence" value="ECO:0007669"/>
    <property type="project" value="TreeGrafter"/>
</dbReference>
<dbReference type="NCBIfam" id="NF007113">
    <property type="entry name" value="PRK09562.1"/>
    <property type="match status" value="1"/>
</dbReference>
<evidence type="ECO:0000256" key="2">
    <source>
        <dbReference type="ARBA" id="ARBA00061115"/>
    </source>
</evidence>
<accession>A0A8J6NVL0</accession>
<dbReference type="GO" id="GO:0046047">
    <property type="term" value="P:TTP catabolic process"/>
    <property type="evidence" value="ECO:0007669"/>
    <property type="project" value="TreeGrafter"/>
</dbReference>